<feature type="transmembrane region" description="Helical" evidence="1">
    <location>
        <begin position="76"/>
        <end position="93"/>
    </location>
</feature>
<dbReference type="Proteomes" id="UP000297839">
    <property type="component" value="Unassembled WGS sequence"/>
</dbReference>
<dbReference type="PANTHER" id="PTHR31881">
    <property type="match status" value="1"/>
</dbReference>
<feature type="transmembrane region" description="Helical" evidence="1">
    <location>
        <begin position="113"/>
        <end position="132"/>
    </location>
</feature>
<accession>A0A4Z0CDY5</accession>
<feature type="transmembrane region" description="Helical" evidence="1">
    <location>
        <begin position="12"/>
        <end position="28"/>
    </location>
</feature>
<keyword evidence="1" id="KW-1133">Transmembrane helix</keyword>
<dbReference type="OrthoDB" id="8524743at2"/>
<comment type="caution">
    <text evidence="2">The sequence shown here is derived from an EMBL/GenBank/DDBJ whole genome shotgun (WGS) entry which is preliminary data.</text>
</comment>
<feature type="transmembrane region" description="Helical" evidence="1">
    <location>
        <begin position="196"/>
        <end position="218"/>
    </location>
</feature>
<evidence type="ECO:0000313" key="3">
    <source>
        <dbReference type="Proteomes" id="UP000297839"/>
    </source>
</evidence>
<reference evidence="2 3" key="1">
    <citation type="submission" date="2019-03" db="EMBL/GenBank/DDBJ databases">
        <title>Ramlibacter sp. 18x22-1, whole genome shotgun sequence.</title>
        <authorList>
            <person name="Zhang X."/>
            <person name="Feng G."/>
            <person name="Zhu H."/>
        </authorList>
    </citation>
    <scope>NUCLEOTIDE SEQUENCE [LARGE SCALE GENOMIC DNA]</scope>
    <source>
        <strain evidence="2 3">18x22-1</strain>
    </source>
</reference>
<evidence type="ECO:0000256" key="1">
    <source>
        <dbReference type="SAM" id="Phobius"/>
    </source>
</evidence>
<dbReference type="RefSeq" id="WP_135248801.1">
    <property type="nucleotide sequence ID" value="NZ_SMLK01000001.1"/>
</dbReference>
<dbReference type="InterPro" id="IPR006747">
    <property type="entry name" value="DUF599"/>
</dbReference>
<dbReference type="Pfam" id="PF04654">
    <property type="entry name" value="DUF599"/>
    <property type="match status" value="1"/>
</dbReference>
<keyword evidence="1" id="KW-0472">Membrane</keyword>
<dbReference type="PANTHER" id="PTHR31881:SF6">
    <property type="entry name" value="OS09G0494600 PROTEIN"/>
    <property type="match status" value="1"/>
</dbReference>
<gene>
    <name evidence="2" type="ORF">EZ216_06230</name>
</gene>
<sequence length="231" mass="25874">MQALTILTLPDWLALVWFGAVWTGYAWYSRRAIRSHSTLLAVTNAWRRRWMLQATYRDPRVVDGVIVQSLSSSPSFFASATLIIIGGLLALLGTTDKAADFVREIPFAARTTMLVFEIKLLVVMAIFVFAFFRFTWSMRQYTFAALVLGSMPEAVEFAQGKAEREGFAERAGTLVGMAAETFNDGIRAYYFSFATLAWFFSPLAFAIGAAVVACVLYAREFNSQVLHLLRD</sequence>
<dbReference type="EMBL" id="SMLK01000001">
    <property type="protein sequence ID" value="TFZ08740.1"/>
    <property type="molecule type" value="Genomic_DNA"/>
</dbReference>
<dbReference type="AlphaFoldDB" id="A0A4Z0CDY5"/>
<keyword evidence="1" id="KW-0812">Transmembrane</keyword>
<protein>
    <submittedName>
        <fullName evidence="2">DUF599 family protein</fullName>
    </submittedName>
</protein>
<proteinExistence type="predicted"/>
<organism evidence="2 3">
    <name type="scientific">Ramlibacter humi</name>
    <dbReference type="NCBI Taxonomy" id="2530451"/>
    <lineage>
        <taxon>Bacteria</taxon>
        <taxon>Pseudomonadati</taxon>
        <taxon>Pseudomonadota</taxon>
        <taxon>Betaproteobacteria</taxon>
        <taxon>Burkholderiales</taxon>
        <taxon>Comamonadaceae</taxon>
        <taxon>Ramlibacter</taxon>
    </lineage>
</organism>
<keyword evidence="3" id="KW-1185">Reference proteome</keyword>
<evidence type="ECO:0000313" key="2">
    <source>
        <dbReference type="EMBL" id="TFZ08740.1"/>
    </source>
</evidence>
<name>A0A4Z0CDY5_9BURK</name>